<organism evidence="1 2">
    <name type="scientific">Xenophilus arseniciresistens</name>
    <dbReference type="NCBI Taxonomy" id="1283306"/>
    <lineage>
        <taxon>Bacteria</taxon>
        <taxon>Pseudomonadati</taxon>
        <taxon>Pseudomonadota</taxon>
        <taxon>Betaproteobacteria</taxon>
        <taxon>Burkholderiales</taxon>
        <taxon>Comamonadaceae</taxon>
        <taxon>Xenophilus</taxon>
    </lineage>
</organism>
<reference evidence="1" key="1">
    <citation type="submission" date="2023-01" db="EMBL/GenBank/DDBJ databases">
        <title>Xenophilus mangrovi sp. nov., isolated from soil of Mangrove nature reserve.</title>
        <authorList>
            <person name="Xu S."/>
            <person name="Liu Z."/>
            <person name="Xu Y."/>
        </authorList>
    </citation>
    <scope>NUCLEOTIDE SEQUENCE</scope>
    <source>
        <strain evidence="1">YW8</strain>
    </source>
</reference>
<dbReference type="AlphaFoldDB" id="A0AAE3N526"/>
<comment type="caution">
    <text evidence="1">The sequence shown here is derived from an EMBL/GenBank/DDBJ whole genome shotgun (WGS) entry which is preliminary data.</text>
</comment>
<evidence type="ECO:0000313" key="1">
    <source>
        <dbReference type="EMBL" id="MDA7415366.1"/>
    </source>
</evidence>
<keyword evidence="2" id="KW-1185">Reference proteome</keyword>
<evidence type="ECO:0000313" key="2">
    <source>
        <dbReference type="Proteomes" id="UP001212602"/>
    </source>
</evidence>
<accession>A0AAE3N526</accession>
<name>A0AAE3N526_9BURK</name>
<dbReference type="EMBL" id="JAQIPB010000001">
    <property type="protein sequence ID" value="MDA7415366.1"/>
    <property type="molecule type" value="Genomic_DNA"/>
</dbReference>
<proteinExistence type="predicted"/>
<dbReference type="Proteomes" id="UP001212602">
    <property type="component" value="Unassembled WGS sequence"/>
</dbReference>
<sequence length="168" mass="17978">MNPVPQRYPFTSAGASVVNSLYVDLVGNDHVVYGARSVSTLESQTTTIVTVYDPPLTSPKDQQPGQVVTHNSTARITVTQTDGSSSSTESAVKTQATYIGRETVQTPLGDFANACKFKTVFDNSPSSNLSWVPSDGPYRGQVVKAQVLDSGGNVVQTTESIRMVYTPK</sequence>
<gene>
    <name evidence="1" type="ORF">PGB34_03225</name>
</gene>
<dbReference type="Gene3D" id="2.40.360.20">
    <property type="match status" value="1"/>
</dbReference>
<dbReference type="RefSeq" id="WP_271426623.1">
    <property type="nucleotide sequence ID" value="NZ_JAQIPB010000001.1"/>
</dbReference>
<protein>
    <submittedName>
        <fullName evidence="1">Uncharacterized protein</fullName>
    </submittedName>
</protein>